<evidence type="ECO:0000259" key="3">
    <source>
        <dbReference type="Pfam" id="PF01551"/>
    </source>
</evidence>
<reference evidence="4 5" key="1">
    <citation type="submission" date="2017-10" db="EMBL/GenBank/DDBJ databases">
        <title>Nyctiphanis sp. nov., isolated from the stomach of the euphausiid Nyctiphanes simplex (Hansen, 1911) in the Gulf of California.</title>
        <authorList>
            <person name="Gomez-Gil B."/>
            <person name="Aguilar-Mendez M."/>
            <person name="Lopez-Cortes A."/>
            <person name="Gomez-Gutierrez J."/>
            <person name="Roque A."/>
            <person name="Lang E."/>
            <person name="Gonzalez-Castillo A."/>
        </authorList>
    </citation>
    <scope>NUCLEOTIDE SEQUENCE [LARGE SCALE GENOMIC DNA]</scope>
    <source>
        <strain evidence="4 5">CAIM 600</strain>
    </source>
</reference>
<name>A0A4Q0YS61_9GAMM</name>
<dbReference type="EMBL" id="PEIB01000009">
    <property type="protein sequence ID" value="RXJ73493.1"/>
    <property type="molecule type" value="Genomic_DNA"/>
</dbReference>
<accession>A0A4Q0YS61</accession>
<keyword evidence="1" id="KW-0175">Coiled coil</keyword>
<evidence type="ECO:0000313" key="5">
    <source>
        <dbReference type="Proteomes" id="UP000290287"/>
    </source>
</evidence>
<comment type="caution">
    <text evidence="4">The sequence shown here is derived from an EMBL/GenBank/DDBJ whole genome shotgun (WGS) entry which is preliminary data.</text>
</comment>
<dbReference type="Gene3D" id="6.10.250.3150">
    <property type="match status" value="1"/>
</dbReference>
<dbReference type="AlphaFoldDB" id="A0A4Q0YS61"/>
<evidence type="ECO:0000256" key="1">
    <source>
        <dbReference type="SAM" id="Coils"/>
    </source>
</evidence>
<dbReference type="SUPFAM" id="SSF51261">
    <property type="entry name" value="Duplicated hybrid motif"/>
    <property type="match status" value="1"/>
</dbReference>
<protein>
    <submittedName>
        <fullName evidence="4">Peptidase M23</fullName>
    </submittedName>
</protein>
<feature type="coiled-coil region" evidence="1">
    <location>
        <begin position="38"/>
        <end position="107"/>
    </location>
</feature>
<keyword evidence="5" id="KW-1185">Reference proteome</keyword>
<gene>
    <name evidence="4" type="ORF">CS022_09660</name>
</gene>
<dbReference type="Proteomes" id="UP000290287">
    <property type="component" value="Unassembled WGS sequence"/>
</dbReference>
<proteinExistence type="predicted"/>
<feature type="signal peptide" evidence="2">
    <location>
        <begin position="1"/>
        <end position="33"/>
    </location>
</feature>
<feature type="coiled-coil region" evidence="1">
    <location>
        <begin position="164"/>
        <end position="244"/>
    </location>
</feature>
<dbReference type="Pfam" id="PF01551">
    <property type="entry name" value="Peptidase_M23"/>
    <property type="match status" value="1"/>
</dbReference>
<dbReference type="InterPro" id="IPR050570">
    <property type="entry name" value="Cell_wall_metabolism_enzyme"/>
</dbReference>
<dbReference type="OrthoDB" id="9784703at2"/>
<feature type="chain" id="PRO_5020780753" evidence="2">
    <location>
        <begin position="34"/>
        <end position="380"/>
    </location>
</feature>
<dbReference type="Gene3D" id="2.70.70.10">
    <property type="entry name" value="Glucose Permease (Domain IIA)"/>
    <property type="match status" value="1"/>
</dbReference>
<dbReference type="GO" id="GO:0004222">
    <property type="term" value="F:metalloendopeptidase activity"/>
    <property type="evidence" value="ECO:0007669"/>
    <property type="project" value="TreeGrafter"/>
</dbReference>
<feature type="domain" description="M23ase beta-sheet core" evidence="3">
    <location>
        <begin position="281"/>
        <end position="374"/>
    </location>
</feature>
<evidence type="ECO:0000256" key="2">
    <source>
        <dbReference type="SAM" id="SignalP"/>
    </source>
</evidence>
<sequence length="380" mass="42686">MKGKYLRLQARQYASVLYTGVFLCVTLSSPAVAESEQLSGVKNEISRQEKQLSTSNQRLNQLQSSLKKQEQAIGGLARQIRQLTLSTQSLQKQIASLQKEQRHLEQEKIGQTEMLKDLLDTYYRQGHKSQLQTLLSGEGSAKQDRMTVYAEALAKARQEAIDALSETNRLLAEKRSAIARQKQEKESKLAKLKRKSDQISKEQKAKKKTVSAITQRIRNDKTYLSELKNNQQRLEKEIKAVAERLKVKMDGLSPYKGKLSWPVRGRVQHTFGSQQSAELRWKGMVIGAKAGTEVNAAHDGTIVLSDWLRGYGLMVVVDHGHGDMSFYGYNQALLKQVGDKVKSGEAIALVGNSGGQKSDGLYFEIRRKGKPINPQSWLTR</sequence>
<evidence type="ECO:0000313" key="4">
    <source>
        <dbReference type="EMBL" id="RXJ73493.1"/>
    </source>
</evidence>
<dbReference type="PANTHER" id="PTHR21666">
    <property type="entry name" value="PEPTIDASE-RELATED"/>
    <property type="match status" value="1"/>
</dbReference>
<organism evidence="4 5">
    <name type="scientific">Veronia nyctiphanis</name>
    <dbReference type="NCBI Taxonomy" id="1278244"/>
    <lineage>
        <taxon>Bacteria</taxon>
        <taxon>Pseudomonadati</taxon>
        <taxon>Pseudomonadota</taxon>
        <taxon>Gammaproteobacteria</taxon>
        <taxon>Vibrionales</taxon>
        <taxon>Vibrionaceae</taxon>
        <taxon>Veronia</taxon>
    </lineage>
</organism>
<dbReference type="FunFam" id="2.70.70.10:FF:000003">
    <property type="entry name" value="Murein hydrolase activator EnvC"/>
    <property type="match status" value="1"/>
</dbReference>
<dbReference type="CDD" id="cd12797">
    <property type="entry name" value="M23_peptidase"/>
    <property type="match status" value="1"/>
</dbReference>
<dbReference type="InterPro" id="IPR016047">
    <property type="entry name" value="M23ase_b-sheet_dom"/>
</dbReference>
<keyword evidence="2" id="KW-0732">Signal</keyword>
<dbReference type="PANTHER" id="PTHR21666:SF270">
    <property type="entry name" value="MUREIN HYDROLASE ACTIVATOR ENVC"/>
    <property type="match status" value="1"/>
</dbReference>
<dbReference type="InterPro" id="IPR011055">
    <property type="entry name" value="Dup_hybrid_motif"/>
</dbReference>